<comment type="subcellular location">
    <subcellularLocation>
        <location evidence="3 18">Cytoplasm</location>
    </subcellularLocation>
</comment>
<protein>
    <recommendedName>
        <fullName evidence="18">D-alanine--D-alanine ligase</fullName>
        <ecNumber evidence="18">6.3.2.4</ecNumber>
    </recommendedName>
    <alternativeName>
        <fullName evidence="18">D-Ala-D-Ala ligase</fullName>
    </alternativeName>
    <alternativeName>
        <fullName evidence="18">D-alanylalanine synthetase</fullName>
    </alternativeName>
</protein>
<gene>
    <name evidence="18" type="primary">ddl</name>
    <name evidence="24" type="ORF">ASB62_10115</name>
</gene>
<dbReference type="NCBIfam" id="NF002378">
    <property type="entry name" value="PRK01372.1"/>
    <property type="match status" value="1"/>
</dbReference>
<evidence type="ECO:0000256" key="9">
    <source>
        <dbReference type="ARBA" id="ARBA00022741"/>
    </source>
</evidence>
<comment type="pathway">
    <text evidence="17">Glycan biosynthesis.</text>
</comment>
<keyword evidence="8 21" id="KW-0479">Metal-binding</keyword>
<dbReference type="GO" id="GO:0009252">
    <property type="term" value="P:peptidoglycan biosynthetic process"/>
    <property type="evidence" value="ECO:0007669"/>
    <property type="project" value="UniProtKB-UniRule"/>
</dbReference>
<dbReference type="SUPFAM" id="SSF56059">
    <property type="entry name" value="Glutathione synthetase ATP-binding domain-like"/>
    <property type="match status" value="1"/>
</dbReference>
<evidence type="ECO:0000313" key="24">
    <source>
        <dbReference type="EMBL" id="KUL20227.1"/>
    </source>
</evidence>
<dbReference type="PANTHER" id="PTHR23132">
    <property type="entry name" value="D-ALANINE--D-ALANINE LIGASE"/>
    <property type="match status" value="1"/>
</dbReference>
<dbReference type="PROSITE" id="PS00843">
    <property type="entry name" value="DALA_DALA_LIGASE_1"/>
    <property type="match status" value="1"/>
</dbReference>
<keyword evidence="15 18" id="KW-0961">Cell wall biogenesis/degradation</keyword>
<comment type="similarity">
    <text evidence="5 18">Belongs to the D-alanine--D-alanine ligase family.</text>
</comment>
<dbReference type="GO" id="GO:0005524">
    <property type="term" value="F:ATP binding"/>
    <property type="evidence" value="ECO:0007669"/>
    <property type="project" value="UniProtKB-UniRule"/>
</dbReference>
<feature type="binding site" evidence="20">
    <location>
        <begin position="225"/>
        <end position="232"/>
    </location>
    <ligand>
        <name>ATP</name>
        <dbReference type="ChEBI" id="CHEBI:30616"/>
    </ligand>
</feature>
<dbReference type="Proteomes" id="UP000053937">
    <property type="component" value="Unassembled WGS sequence"/>
</dbReference>
<evidence type="ECO:0000256" key="10">
    <source>
        <dbReference type="ARBA" id="ARBA00022840"/>
    </source>
</evidence>
<dbReference type="PIRSF" id="PIRSF039102">
    <property type="entry name" value="Ddl/VanB"/>
    <property type="match status" value="1"/>
</dbReference>
<keyword evidence="11 21" id="KW-0460">Magnesium</keyword>
<dbReference type="HAMAP" id="MF_00047">
    <property type="entry name" value="Dala_Dala_lig"/>
    <property type="match status" value="1"/>
</dbReference>
<dbReference type="EMBL" id="LMBR01000254">
    <property type="protein sequence ID" value="KUL20227.1"/>
    <property type="molecule type" value="Genomic_DNA"/>
</dbReference>
<dbReference type="PANTHER" id="PTHR23132:SF25">
    <property type="entry name" value="D-ALANINE--D-ALANINE LIGASE A"/>
    <property type="match status" value="1"/>
</dbReference>
<keyword evidence="13 18" id="KW-0573">Peptidoglycan synthesis</keyword>
<dbReference type="SUPFAM" id="SSF52440">
    <property type="entry name" value="PreATP-grasp domain"/>
    <property type="match status" value="1"/>
</dbReference>
<dbReference type="UniPathway" id="UPA00219"/>
<feature type="binding site" evidence="21">
    <location>
        <position position="305"/>
    </location>
    <ligand>
        <name>Mg(2+)</name>
        <dbReference type="ChEBI" id="CHEBI:18420"/>
        <label>1</label>
    </ligand>
</feature>
<evidence type="ECO:0000256" key="15">
    <source>
        <dbReference type="ARBA" id="ARBA00023316"/>
    </source>
</evidence>
<feature type="binding site" evidence="20">
    <location>
        <begin position="318"/>
        <end position="319"/>
    </location>
    <ligand>
        <name>ATP</name>
        <dbReference type="ChEBI" id="CHEBI:30616"/>
    </ligand>
</feature>
<evidence type="ECO:0000256" key="5">
    <source>
        <dbReference type="ARBA" id="ARBA00010871"/>
    </source>
</evidence>
<feature type="binding site" evidence="20">
    <location>
        <position position="142"/>
    </location>
    <ligand>
        <name>ATP</name>
        <dbReference type="ChEBI" id="CHEBI:30616"/>
    </ligand>
</feature>
<evidence type="ECO:0000256" key="2">
    <source>
        <dbReference type="ARBA" id="ARBA00003921"/>
    </source>
</evidence>
<evidence type="ECO:0000313" key="25">
    <source>
        <dbReference type="Proteomes" id="UP000053937"/>
    </source>
</evidence>
<comment type="pathway">
    <text evidence="4 18">Cell wall biogenesis; peptidoglycan biosynthesis.</text>
</comment>
<feature type="binding site" evidence="21">
    <location>
        <position position="321"/>
    </location>
    <ligand>
        <name>Mg(2+)</name>
        <dbReference type="ChEBI" id="CHEBI:18420"/>
        <label>2</label>
    </ligand>
</feature>
<evidence type="ECO:0000256" key="19">
    <source>
        <dbReference type="PIRSR" id="PIRSR039102-1"/>
    </source>
</evidence>
<evidence type="ECO:0000256" key="7">
    <source>
        <dbReference type="ARBA" id="ARBA00022598"/>
    </source>
</evidence>
<proteinExistence type="inferred from homology"/>
<evidence type="ECO:0000256" key="17">
    <source>
        <dbReference type="ARBA" id="ARBA00060592"/>
    </source>
</evidence>
<dbReference type="Pfam" id="PF07478">
    <property type="entry name" value="Dala_Dala_lig_C"/>
    <property type="match status" value="1"/>
</dbReference>
<dbReference type="EC" id="6.3.2.4" evidence="18"/>
<comment type="caution">
    <text evidence="24">The sequence shown here is derived from an EMBL/GenBank/DDBJ whole genome shotgun (WGS) entry which is preliminary data.</text>
</comment>
<keyword evidence="9 20" id="KW-0547">Nucleotide-binding</keyword>
<sequence>MSKTTIALLFGGKSTEHEISIISARSISGAIDRERYRVVPIYISHEGAWFSGDSAAEILSLDLASIMRSSPVGNTETFLREMIRNSAEKPFDFNFRAAGIDVVFIALHGSYGEDGRVQGLLDTMGIPYTGCGVSASAIAMDKALTKLCAADAGVATAPSITLDAAGYLADPEPVHELVGSTFDYPLFVKPASLGSSVGISKVHQPAELPEALKVACSYDRKILVEAAVSGKEIEVAVLGNDQPLASVPGEVEPGSDFYDFQDKYIHNTAKTFIPARLPDELLDSVRRSAITVYKALGCKGMSRVDFFVNEENGSIILNEINTIPGFTDISMYPKLFEASGIPFTALVEKLLHYAQEKPESAGK</sequence>
<reference evidence="24 25" key="1">
    <citation type="submission" date="2015-10" db="EMBL/GenBank/DDBJ databases">
        <title>Draft Genome Sequence of Chlorobium limicola strain Frasassi Growing under Artificial Lighting in the Frasassi Cave System.</title>
        <authorList>
            <person name="Mansor M."/>
            <person name="Macalady J."/>
        </authorList>
    </citation>
    <scope>NUCLEOTIDE SEQUENCE [LARGE SCALE GENOMIC DNA]</scope>
    <source>
        <strain evidence="24 25">Frasassi</strain>
    </source>
</reference>
<comment type="cofactor">
    <cofactor evidence="21">
        <name>Mg(2+)</name>
        <dbReference type="ChEBI" id="CHEBI:18420"/>
    </cofactor>
    <cofactor evidence="21">
        <name>Mn(2+)</name>
        <dbReference type="ChEBI" id="CHEBI:29035"/>
    </cofactor>
    <text evidence="21">Binds 2 magnesium or manganese ions per subunit.</text>
</comment>
<dbReference type="FunFam" id="3.30.1490.20:FF:000007">
    <property type="entry name" value="D-alanine--D-alanine ligase"/>
    <property type="match status" value="1"/>
</dbReference>
<evidence type="ECO:0000256" key="21">
    <source>
        <dbReference type="PIRSR" id="PIRSR039102-3"/>
    </source>
</evidence>
<dbReference type="InterPro" id="IPR005905">
    <property type="entry name" value="D_ala_D_ala"/>
</dbReference>
<dbReference type="InterPro" id="IPR011127">
    <property type="entry name" value="Dala_Dala_lig_N"/>
</dbReference>
<dbReference type="GO" id="GO:0071555">
    <property type="term" value="P:cell wall organization"/>
    <property type="evidence" value="ECO:0007669"/>
    <property type="project" value="UniProtKB-KW"/>
</dbReference>
<dbReference type="RefSeq" id="WP_059139754.1">
    <property type="nucleotide sequence ID" value="NZ_LMBR01000254.1"/>
</dbReference>
<organism evidence="24 25">
    <name type="scientific">Chlorobium limicola</name>
    <dbReference type="NCBI Taxonomy" id="1092"/>
    <lineage>
        <taxon>Bacteria</taxon>
        <taxon>Pseudomonadati</taxon>
        <taxon>Chlorobiota</taxon>
        <taxon>Chlorobiia</taxon>
        <taxon>Chlorobiales</taxon>
        <taxon>Chlorobiaceae</taxon>
        <taxon>Chlorobium/Pelodictyon group</taxon>
        <taxon>Chlorobium</taxon>
    </lineage>
</organism>
<accession>A0A117MJ50</accession>
<feature type="binding site" evidence="21">
    <location>
        <position position="319"/>
    </location>
    <ligand>
        <name>Mg(2+)</name>
        <dbReference type="ChEBI" id="CHEBI:18420"/>
        <label>1</label>
    </ligand>
</feature>
<keyword evidence="12 18" id="KW-0133">Cell shape</keyword>
<dbReference type="GO" id="GO:0008716">
    <property type="term" value="F:D-alanine-D-alanine ligase activity"/>
    <property type="evidence" value="ECO:0007669"/>
    <property type="project" value="UniProtKB-UniRule"/>
</dbReference>
<dbReference type="GO" id="GO:0005829">
    <property type="term" value="C:cytosol"/>
    <property type="evidence" value="ECO:0007669"/>
    <property type="project" value="TreeGrafter"/>
</dbReference>
<keyword evidence="14 21" id="KW-0464">Manganese</keyword>
<dbReference type="InterPro" id="IPR016185">
    <property type="entry name" value="PreATP-grasp_dom_sf"/>
</dbReference>
<name>A0A117MJ50_CHLLI</name>
<feature type="binding site" evidence="21">
    <location>
        <position position="319"/>
    </location>
    <ligand>
        <name>Mg(2+)</name>
        <dbReference type="ChEBI" id="CHEBI:18420"/>
        <label>2</label>
    </ligand>
</feature>
<comment type="catalytic activity">
    <reaction evidence="16 18">
        <text>2 D-alanine + ATP = D-alanyl-D-alanine + ADP + phosphate + H(+)</text>
        <dbReference type="Rhea" id="RHEA:11224"/>
        <dbReference type="ChEBI" id="CHEBI:15378"/>
        <dbReference type="ChEBI" id="CHEBI:30616"/>
        <dbReference type="ChEBI" id="CHEBI:43474"/>
        <dbReference type="ChEBI" id="CHEBI:57416"/>
        <dbReference type="ChEBI" id="CHEBI:57822"/>
        <dbReference type="ChEBI" id="CHEBI:456216"/>
        <dbReference type="EC" id="6.3.2.4"/>
    </reaction>
</comment>
<dbReference type="InterPro" id="IPR013815">
    <property type="entry name" value="ATP_grasp_subdomain_1"/>
</dbReference>
<dbReference type="Pfam" id="PF01820">
    <property type="entry name" value="Dala_Dala_lig_N"/>
    <property type="match status" value="1"/>
</dbReference>
<evidence type="ECO:0000256" key="16">
    <source>
        <dbReference type="ARBA" id="ARBA00047614"/>
    </source>
</evidence>
<evidence type="ECO:0000256" key="1">
    <source>
        <dbReference type="ARBA" id="ARBA00001936"/>
    </source>
</evidence>
<dbReference type="PROSITE" id="PS50975">
    <property type="entry name" value="ATP_GRASP"/>
    <property type="match status" value="1"/>
</dbReference>
<evidence type="ECO:0000256" key="20">
    <source>
        <dbReference type="PIRSR" id="PIRSR039102-2"/>
    </source>
</evidence>
<dbReference type="Gene3D" id="3.30.1490.20">
    <property type="entry name" value="ATP-grasp fold, A domain"/>
    <property type="match status" value="1"/>
</dbReference>
<evidence type="ECO:0000256" key="12">
    <source>
        <dbReference type="ARBA" id="ARBA00022960"/>
    </source>
</evidence>
<evidence type="ECO:0000256" key="8">
    <source>
        <dbReference type="ARBA" id="ARBA00022723"/>
    </source>
</evidence>
<comment type="function">
    <text evidence="2 18">Cell wall formation.</text>
</comment>
<feature type="active site" evidence="19">
    <location>
        <position position="330"/>
    </location>
</feature>
<dbReference type="OrthoDB" id="9813261at2"/>
<comment type="cofactor">
    <cofactor evidence="1">
        <name>Mn(2+)</name>
        <dbReference type="ChEBI" id="CHEBI:29035"/>
    </cofactor>
</comment>
<keyword evidence="6 18" id="KW-0963">Cytoplasm</keyword>
<dbReference type="GO" id="GO:0008360">
    <property type="term" value="P:regulation of cell shape"/>
    <property type="evidence" value="ECO:0007669"/>
    <property type="project" value="UniProtKB-KW"/>
</dbReference>
<feature type="binding site" evidence="20">
    <location>
        <begin position="187"/>
        <end position="189"/>
    </location>
    <ligand>
        <name>ATP</name>
        <dbReference type="ChEBI" id="CHEBI:30616"/>
    </ligand>
</feature>
<dbReference type="FunFam" id="3.30.470.20:FF:000008">
    <property type="entry name" value="D-alanine--D-alanine ligase"/>
    <property type="match status" value="1"/>
</dbReference>
<keyword evidence="10 22" id="KW-0067">ATP-binding</keyword>
<dbReference type="InterPro" id="IPR011761">
    <property type="entry name" value="ATP-grasp"/>
</dbReference>
<dbReference type="NCBIfam" id="TIGR01205">
    <property type="entry name" value="D_ala_D_alaTIGR"/>
    <property type="match status" value="1"/>
</dbReference>
<evidence type="ECO:0000256" key="14">
    <source>
        <dbReference type="ARBA" id="ARBA00023211"/>
    </source>
</evidence>
<dbReference type="GO" id="GO:0046872">
    <property type="term" value="F:metal ion binding"/>
    <property type="evidence" value="ECO:0007669"/>
    <property type="project" value="UniProtKB-KW"/>
</dbReference>
<dbReference type="InterPro" id="IPR000291">
    <property type="entry name" value="D-Ala_lig_Van_CS"/>
</dbReference>
<dbReference type="PROSITE" id="PS00844">
    <property type="entry name" value="DALA_DALA_LIGASE_2"/>
    <property type="match status" value="1"/>
</dbReference>
<evidence type="ECO:0000256" key="22">
    <source>
        <dbReference type="PROSITE-ProRule" id="PRU00409"/>
    </source>
</evidence>
<evidence type="ECO:0000259" key="23">
    <source>
        <dbReference type="PROSITE" id="PS50975"/>
    </source>
</evidence>
<evidence type="ECO:0000256" key="3">
    <source>
        <dbReference type="ARBA" id="ARBA00004496"/>
    </source>
</evidence>
<dbReference type="NCBIfam" id="NF002528">
    <property type="entry name" value="PRK01966.1-4"/>
    <property type="match status" value="1"/>
</dbReference>
<evidence type="ECO:0000256" key="11">
    <source>
        <dbReference type="ARBA" id="ARBA00022842"/>
    </source>
</evidence>
<feature type="active site" evidence="19">
    <location>
        <position position="195"/>
    </location>
</feature>
<dbReference type="AlphaFoldDB" id="A0A117MJ50"/>
<dbReference type="Gene3D" id="3.40.50.20">
    <property type="match status" value="1"/>
</dbReference>
<feature type="domain" description="ATP-grasp" evidence="23">
    <location>
        <begin position="146"/>
        <end position="352"/>
    </location>
</feature>
<feature type="active site" evidence="19">
    <location>
        <position position="16"/>
    </location>
</feature>
<evidence type="ECO:0000256" key="4">
    <source>
        <dbReference type="ARBA" id="ARBA00004752"/>
    </source>
</evidence>
<dbReference type="InterPro" id="IPR011095">
    <property type="entry name" value="Dala_Dala_lig_C"/>
</dbReference>
<evidence type="ECO:0000256" key="6">
    <source>
        <dbReference type="ARBA" id="ARBA00022490"/>
    </source>
</evidence>
<keyword evidence="7 18" id="KW-0436">Ligase</keyword>
<keyword evidence="25" id="KW-1185">Reference proteome</keyword>
<feature type="binding site" evidence="20">
    <location>
        <begin position="195"/>
        <end position="196"/>
    </location>
    <ligand>
        <name>ATP</name>
        <dbReference type="ChEBI" id="CHEBI:30616"/>
    </ligand>
</feature>
<evidence type="ECO:0000256" key="13">
    <source>
        <dbReference type="ARBA" id="ARBA00022984"/>
    </source>
</evidence>
<dbReference type="Gene3D" id="3.30.470.20">
    <property type="entry name" value="ATP-grasp fold, B domain"/>
    <property type="match status" value="1"/>
</dbReference>
<evidence type="ECO:0000256" key="18">
    <source>
        <dbReference type="HAMAP-Rule" id="MF_00047"/>
    </source>
</evidence>